<protein>
    <submittedName>
        <fullName evidence="5">LacI family DNA-binding transcriptional regulator</fullName>
    </submittedName>
</protein>
<evidence type="ECO:0000256" key="1">
    <source>
        <dbReference type="ARBA" id="ARBA00023015"/>
    </source>
</evidence>
<dbReference type="Proteomes" id="UP000546464">
    <property type="component" value="Unassembled WGS sequence"/>
</dbReference>
<dbReference type="InterPro" id="IPR000843">
    <property type="entry name" value="HTH_LacI"/>
</dbReference>
<keyword evidence="6" id="KW-1185">Reference proteome</keyword>
<dbReference type="Gene3D" id="1.10.260.40">
    <property type="entry name" value="lambda repressor-like DNA-binding domains"/>
    <property type="match status" value="1"/>
</dbReference>
<keyword evidence="2 5" id="KW-0238">DNA-binding</keyword>
<dbReference type="GO" id="GO:0003700">
    <property type="term" value="F:DNA-binding transcription factor activity"/>
    <property type="evidence" value="ECO:0007669"/>
    <property type="project" value="TreeGrafter"/>
</dbReference>
<dbReference type="Gene3D" id="3.40.50.2300">
    <property type="match status" value="2"/>
</dbReference>
<dbReference type="PANTHER" id="PTHR30146">
    <property type="entry name" value="LACI-RELATED TRANSCRIPTIONAL REPRESSOR"/>
    <property type="match status" value="1"/>
</dbReference>
<comment type="caution">
    <text evidence="5">The sequence shown here is derived from an EMBL/GenBank/DDBJ whole genome shotgun (WGS) entry which is preliminary data.</text>
</comment>
<evidence type="ECO:0000256" key="3">
    <source>
        <dbReference type="ARBA" id="ARBA00023163"/>
    </source>
</evidence>
<feature type="domain" description="HTH lacI-type" evidence="4">
    <location>
        <begin position="3"/>
        <end position="57"/>
    </location>
</feature>
<evidence type="ECO:0000313" key="5">
    <source>
        <dbReference type="EMBL" id="MBC2593253.1"/>
    </source>
</evidence>
<dbReference type="PANTHER" id="PTHR30146:SF109">
    <property type="entry name" value="HTH-TYPE TRANSCRIPTIONAL REGULATOR GALS"/>
    <property type="match status" value="1"/>
</dbReference>
<evidence type="ECO:0000313" key="6">
    <source>
        <dbReference type="Proteomes" id="UP000546464"/>
    </source>
</evidence>
<dbReference type="PROSITE" id="PS00356">
    <property type="entry name" value="HTH_LACI_1"/>
    <property type="match status" value="1"/>
</dbReference>
<dbReference type="SMART" id="SM00354">
    <property type="entry name" value="HTH_LACI"/>
    <property type="match status" value="1"/>
</dbReference>
<dbReference type="InterPro" id="IPR010982">
    <property type="entry name" value="Lambda_DNA-bd_dom_sf"/>
</dbReference>
<dbReference type="Pfam" id="PF00356">
    <property type="entry name" value="LacI"/>
    <property type="match status" value="1"/>
</dbReference>
<dbReference type="EMBL" id="JACHVB010000013">
    <property type="protein sequence ID" value="MBC2593253.1"/>
    <property type="molecule type" value="Genomic_DNA"/>
</dbReference>
<name>A0A842H9T1_9BACT</name>
<keyword evidence="1" id="KW-0805">Transcription regulation</keyword>
<dbReference type="PROSITE" id="PS50932">
    <property type="entry name" value="HTH_LACI_2"/>
    <property type="match status" value="1"/>
</dbReference>
<evidence type="ECO:0000256" key="2">
    <source>
        <dbReference type="ARBA" id="ARBA00023125"/>
    </source>
</evidence>
<dbReference type="SUPFAM" id="SSF53822">
    <property type="entry name" value="Periplasmic binding protein-like I"/>
    <property type="match status" value="1"/>
</dbReference>
<dbReference type="InterPro" id="IPR028082">
    <property type="entry name" value="Peripla_BP_I"/>
</dbReference>
<dbReference type="RefSeq" id="WP_185674265.1">
    <property type="nucleotide sequence ID" value="NZ_JACHVB010000013.1"/>
</dbReference>
<dbReference type="CDD" id="cd01392">
    <property type="entry name" value="HTH_LacI"/>
    <property type="match status" value="1"/>
</dbReference>
<accession>A0A842H9T1</accession>
<gene>
    <name evidence="5" type="ORF">H5P28_03165</name>
</gene>
<dbReference type="SUPFAM" id="SSF47413">
    <property type="entry name" value="lambda repressor-like DNA-binding domains"/>
    <property type="match status" value="1"/>
</dbReference>
<organism evidence="5 6">
    <name type="scientific">Ruficoccus amylovorans</name>
    <dbReference type="NCBI Taxonomy" id="1804625"/>
    <lineage>
        <taxon>Bacteria</taxon>
        <taxon>Pseudomonadati</taxon>
        <taxon>Verrucomicrobiota</taxon>
        <taxon>Opitutia</taxon>
        <taxon>Puniceicoccales</taxon>
        <taxon>Cerasicoccaceae</taxon>
        <taxon>Ruficoccus</taxon>
    </lineage>
</organism>
<dbReference type="GO" id="GO:0000976">
    <property type="term" value="F:transcription cis-regulatory region binding"/>
    <property type="evidence" value="ECO:0007669"/>
    <property type="project" value="TreeGrafter"/>
</dbReference>
<reference evidence="5 6" key="1">
    <citation type="submission" date="2020-07" db="EMBL/GenBank/DDBJ databases">
        <authorList>
            <person name="Feng X."/>
        </authorList>
    </citation>
    <scope>NUCLEOTIDE SEQUENCE [LARGE SCALE GENOMIC DNA]</scope>
    <source>
        <strain evidence="5 6">JCM31066</strain>
    </source>
</reference>
<dbReference type="AlphaFoldDB" id="A0A842H9T1"/>
<keyword evidence="3" id="KW-0804">Transcription</keyword>
<sequence length="334" mass="37468">MRVTLLDIAKAAGVSVASVSMALRGRGNLSSATRERIKALAEEMGYVPDPALSSLSNYRKGNHVVKAAIGFVTSWPTRDGWKESFFLQKMHKGLVDEGLRFGYNIEDFWLGEKQMTAKRMSQIIFTRGIRGIVLPHQRKPRTRIKLEWDKFAVVAHRSALILPRFNYVSADEYQGVRLAFHHLRHHGYRVPGLIMSRTYDVLSANLWRAGYLVEVQAYHPKSVGIPVFYLEQDSDLNELKKWLFTYKPDVLLGANYVFSLLLQCGVSIPDELGFISLDLVNADGTIAGIDSNAELLGRHAVHMLHLDMQTSNFGVPEVVRGLNVDGSWVDGATL</sequence>
<proteinExistence type="predicted"/>
<evidence type="ECO:0000259" key="4">
    <source>
        <dbReference type="PROSITE" id="PS50932"/>
    </source>
</evidence>